<sequence>MRDLVEEFCAVGIEPLRTDWHVQFITRDPMSGDLQLDRERLPKINFAEIEQQANHYLAPLIRKEWELVGEMGCRGRTNRIVQLYNAEAILLPQEPHNTEARQPGGGADKGPDEEEEEEETEEDTTTAVPPKRVKVVIKHSATQKGDSKGAAPVPRRAK</sequence>
<proteinExistence type="predicted"/>
<reference evidence="2" key="1">
    <citation type="journal article" date="2018" name="DNA Res.">
        <title>Multiple hybrid de novo genome assembly of finger millet, an orphan allotetraploid crop.</title>
        <authorList>
            <person name="Hatakeyama M."/>
            <person name="Aluri S."/>
            <person name="Balachadran M.T."/>
            <person name="Sivarajan S.R."/>
            <person name="Patrignani A."/>
            <person name="Gruter S."/>
            <person name="Poveda L."/>
            <person name="Shimizu-Inatsugi R."/>
            <person name="Baeten J."/>
            <person name="Francoijs K.J."/>
            <person name="Nataraja K.N."/>
            <person name="Reddy Y.A.N."/>
            <person name="Phadnis S."/>
            <person name="Ravikumar R.L."/>
            <person name="Schlapbach R."/>
            <person name="Sreeman S.M."/>
            <person name="Shimizu K.K."/>
        </authorList>
    </citation>
    <scope>NUCLEOTIDE SEQUENCE</scope>
</reference>
<protein>
    <submittedName>
        <fullName evidence="2">Uncharacterized protein</fullName>
    </submittedName>
</protein>
<reference evidence="2" key="2">
    <citation type="submission" date="2021-12" db="EMBL/GenBank/DDBJ databases">
        <title>Resequencing data analysis of finger millet.</title>
        <authorList>
            <person name="Hatakeyama M."/>
            <person name="Aluri S."/>
            <person name="Balachadran M.T."/>
            <person name="Sivarajan S.R."/>
            <person name="Poveda L."/>
            <person name="Shimizu-Inatsugi R."/>
            <person name="Schlapbach R."/>
            <person name="Sreeman S.M."/>
            <person name="Shimizu K.K."/>
        </authorList>
    </citation>
    <scope>NUCLEOTIDE SEQUENCE</scope>
</reference>
<dbReference type="AlphaFoldDB" id="A0AAV5FM11"/>
<dbReference type="EMBL" id="BQKI01000090">
    <property type="protein sequence ID" value="GJN36823.1"/>
    <property type="molecule type" value="Genomic_DNA"/>
</dbReference>
<comment type="caution">
    <text evidence="2">The sequence shown here is derived from an EMBL/GenBank/DDBJ whole genome shotgun (WGS) entry which is preliminary data.</text>
</comment>
<evidence type="ECO:0000256" key="1">
    <source>
        <dbReference type="SAM" id="MobiDB-lite"/>
    </source>
</evidence>
<name>A0AAV5FM11_ELECO</name>
<evidence type="ECO:0000313" key="3">
    <source>
        <dbReference type="Proteomes" id="UP001054889"/>
    </source>
</evidence>
<feature type="compositionally biased region" description="Acidic residues" evidence="1">
    <location>
        <begin position="111"/>
        <end position="124"/>
    </location>
</feature>
<feature type="region of interest" description="Disordered" evidence="1">
    <location>
        <begin position="91"/>
        <end position="158"/>
    </location>
</feature>
<organism evidence="2 3">
    <name type="scientific">Eleusine coracana subsp. coracana</name>
    <dbReference type="NCBI Taxonomy" id="191504"/>
    <lineage>
        <taxon>Eukaryota</taxon>
        <taxon>Viridiplantae</taxon>
        <taxon>Streptophyta</taxon>
        <taxon>Embryophyta</taxon>
        <taxon>Tracheophyta</taxon>
        <taxon>Spermatophyta</taxon>
        <taxon>Magnoliopsida</taxon>
        <taxon>Liliopsida</taxon>
        <taxon>Poales</taxon>
        <taxon>Poaceae</taxon>
        <taxon>PACMAD clade</taxon>
        <taxon>Chloridoideae</taxon>
        <taxon>Cynodonteae</taxon>
        <taxon>Eleusininae</taxon>
        <taxon>Eleusine</taxon>
    </lineage>
</organism>
<accession>A0AAV5FM11</accession>
<dbReference type="Proteomes" id="UP001054889">
    <property type="component" value="Unassembled WGS sequence"/>
</dbReference>
<evidence type="ECO:0000313" key="2">
    <source>
        <dbReference type="EMBL" id="GJN36823.1"/>
    </source>
</evidence>
<keyword evidence="3" id="KW-1185">Reference proteome</keyword>
<gene>
    <name evidence="2" type="primary">gb25720</name>
    <name evidence="2" type="ORF">PR202_gb25720</name>
</gene>